<feature type="compositionally biased region" description="Polar residues" evidence="2">
    <location>
        <begin position="322"/>
        <end position="342"/>
    </location>
</feature>
<sequence>MTLPTRKRKDPPWTEEEDVELFNAVVKHQRGNWDSMLNDPDFTFHKKRKPTDLRDRYRHRWPEAFHAVVPPNTRIIHQKAPSRKRRPFTDKENLYLLIGYLKYGTQWSQIHDNDLYPFRRRLRTAEDLRFRFRNIKTQNKWLSLRSADLDQSIWDEAKKLRAELLLHGKISREVDAELFELDGEGGELPAGRVGSDDEEDEEDDDVENGSMNQEEEDEEEEEIPLQRTRKRRERSPSLIDTTPEEVPESIRPPKRRVLPWQAASRDDSPDSPPARKKPSIPPPRSPSHTAAHVSDPPRASSRVSDPSRASSHVSGPSRAPSHLSNPPRASSNLSDPPQTPHHNFNEDDTSDQFFVPDSLPQPFHARHAVIEQKGKEAIVVADSEEEEEYYEAGDAVEGFSGERWSSVSLPSGNGEGGDESEVGEEGDE</sequence>
<dbReference type="SMART" id="SM00717">
    <property type="entry name" value="SANT"/>
    <property type="match status" value="2"/>
</dbReference>
<evidence type="ECO:0000256" key="2">
    <source>
        <dbReference type="SAM" id="MobiDB-lite"/>
    </source>
</evidence>
<gene>
    <name evidence="4" type="ORF">HK097_008809</name>
</gene>
<dbReference type="InterPro" id="IPR001005">
    <property type="entry name" value="SANT/Myb"/>
</dbReference>
<dbReference type="PANTHER" id="PTHR46734">
    <property type="entry name" value="TELOMERIC REPEAT-BINDING FACTOR 1 TERF1"/>
    <property type="match status" value="1"/>
</dbReference>
<feature type="region of interest" description="Disordered" evidence="2">
    <location>
        <begin position="389"/>
        <end position="428"/>
    </location>
</feature>
<protein>
    <recommendedName>
        <fullName evidence="3">Myb-like domain-containing protein</fullName>
    </recommendedName>
</protein>
<keyword evidence="1" id="KW-0539">Nucleus</keyword>
<dbReference type="Gene3D" id="1.10.10.60">
    <property type="entry name" value="Homeodomain-like"/>
    <property type="match status" value="2"/>
</dbReference>
<feature type="domain" description="Myb-like" evidence="3">
    <location>
        <begin position="5"/>
        <end position="61"/>
    </location>
</feature>
<dbReference type="PANTHER" id="PTHR46734:SF1">
    <property type="entry name" value="TELOMERIC REPEAT-BINDING FACTOR 1"/>
    <property type="match status" value="1"/>
</dbReference>
<feature type="non-terminal residue" evidence="4">
    <location>
        <position position="428"/>
    </location>
</feature>
<comment type="caution">
    <text evidence="4">The sequence shown here is derived from an EMBL/GenBank/DDBJ whole genome shotgun (WGS) entry which is preliminary data.</text>
</comment>
<dbReference type="CDD" id="cd11660">
    <property type="entry name" value="SANT_TRF"/>
    <property type="match status" value="1"/>
</dbReference>
<proteinExistence type="predicted"/>
<reference evidence="4" key="1">
    <citation type="submission" date="2020-05" db="EMBL/GenBank/DDBJ databases">
        <title>Phylogenomic resolution of chytrid fungi.</title>
        <authorList>
            <person name="Stajich J.E."/>
            <person name="Amses K."/>
            <person name="Simmons R."/>
            <person name="Seto K."/>
            <person name="Myers J."/>
            <person name="Bonds A."/>
            <person name="Quandt C.A."/>
            <person name="Barry K."/>
            <person name="Liu P."/>
            <person name="Grigoriev I."/>
            <person name="Longcore J.E."/>
            <person name="James T.Y."/>
        </authorList>
    </citation>
    <scope>NUCLEOTIDE SEQUENCE</scope>
    <source>
        <strain evidence="4">JEL0318</strain>
    </source>
</reference>
<feature type="region of interest" description="Disordered" evidence="2">
    <location>
        <begin position="181"/>
        <end position="360"/>
    </location>
</feature>
<evidence type="ECO:0000313" key="5">
    <source>
        <dbReference type="Proteomes" id="UP001212841"/>
    </source>
</evidence>
<dbReference type="EMBL" id="JADGJD010000054">
    <property type="protein sequence ID" value="KAJ3055910.1"/>
    <property type="molecule type" value="Genomic_DNA"/>
</dbReference>
<evidence type="ECO:0000259" key="3">
    <source>
        <dbReference type="PROSITE" id="PS50090"/>
    </source>
</evidence>
<feature type="compositionally biased region" description="Low complexity" evidence="2">
    <location>
        <begin position="293"/>
        <end position="311"/>
    </location>
</feature>
<dbReference type="SUPFAM" id="SSF46689">
    <property type="entry name" value="Homeodomain-like"/>
    <property type="match status" value="2"/>
</dbReference>
<dbReference type="InterPro" id="IPR009057">
    <property type="entry name" value="Homeodomain-like_sf"/>
</dbReference>
<evidence type="ECO:0000313" key="4">
    <source>
        <dbReference type="EMBL" id="KAJ3055910.1"/>
    </source>
</evidence>
<organism evidence="4 5">
    <name type="scientific">Rhizophlyctis rosea</name>
    <dbReference type="NCBI Taxonomy" id="64517"/>
    <lineage>
        <taxon>Eukaryota</taxon>
        <taxon>Fungi</taxon>
        <taxon>Fungi incertae sedis</taxon>
        <taxon>Chytridiomycota</taxon>
        <taxon>Chytridiomycota incertae sedis</taxon>
        <taxon>Chytridiomycetes</taxon>
        <taxon>Rhizophlyctidales</taxon>
        <taxon>Rhizophlyctidaceae</taxon>
        <taxon>Rhizophlyctis</taxon>
    </lineage>
</organism>
<feature type="compositionally biased region" description="Acidic residues" evidence="2">
    <location>
        <begin position="196"/>
        <end position="223"/>
    </location>
</feature>
<name>A0AAD5SL19_9FUNG</name>
<feature type="compositionally biased region" description="Acidic residues" evidence="2">
    <location>
        <begin position="416"/>
        <end position="428"/>
    </location>
</feature>
<dbReference type="Proteomes" id="UP001212841">
    <property type="component" value="Unassembled WGS sequence"/>
</dbReference>
<dbReference type="PROSITE" id="PS50090">
    <property type="entry name" value="MYB_LIKE"/>
    <property type="match status" value="1"/>
</dbReference>
<dbReference type="AlphaFoldDB" id="A0AAD5SL19"/>
<dbReference type="InterPro" id="IPR052450">
    <property type="entry name" value="TRBD-Containing_Protein"/>
</dbReference>
<keyword evidence="5" id="KW-1185">Reference proteome</keyword>
<evidence type="ECO:0000256" key="1">
    <source>
        <dbReference type="ARBA" id="ARBA00023242"/>
    </source>
</evidence>
<accession>A0AAD5SL19</accession>